<keyword evidence="5" id="KW-0677">Repeat</keyword>
<dbReference type="GO" id="GO:0007018">
    <property type="term" value="P:microtubule-based movement"/>
    <property type="evidence" value="ECO:0007669"/>
    <property type="project" value="InterPro"/>
</dbReference>
<dbReference type="InterPro" id="IPR043160">
    <property type="entry name" value="Dynein_C_barrel"/>
</dbReference>
<feature type="domain" description="AAA+ ATPase" evidence="18">
    <location>
        <begin position="2434"/>
        <end position="2583"/>
    </location>
</feature>
<dbReference type="Pfam" id="PF17852">
    <property type="entry name" value="Dynein_AAA_lid"/>
    <property type="match status" value="1"/>
</dbReference>
<feature type="region of interest" description="Disordered" evidence="17">
    <location>
        <begin position="74"/>
        <end position="93"/>
    </location>
</feature>
<dbReference type="Pfam" id="PF17857">
    <property type="entry name" value="AAA_lid_1"/>
    <property type="match status" value="1"/>
</dbReference>
<dbReference type="GO" id="GO:0005858">
    <property type="term" value="C:axonemal dynein complex"/>
    <property type="evidence" value="ECO:0007669"/>
    <property type="project" value="TreeGrafter"/>
</dbReference>
<dbReference type="Proteomes" id="UP000002009">
    <property type="component" value="Chromosome 15"/>
</dbReference>
<dbReference type="GO" id="GO:0005524">
    <property type="term" value="F:ATP binding"/>
    <property type="evidence" value="ECO:0007669"/>
    <property type="project" value="UniProtKB-KW"/>
</dbReference>
<dbReference type="Gene3D" id="1.20.1270.280">
    <property type="match status" value="1"/>
</dbReference>
<dbReference type="InterPro" id="IPR041228">
    <property type="entry name" value="Dynein_C"/>
</dbReference>
<dbReference type="GO" id="GO:0045505">
    <property type="term" value="F:dynein intermediate chain binding"/>
    <property type="evidence" value="ECO:0007669"/>
    <property type="project" value="InterPro"/>
</dbReference>
<dbReference type="FunFam" id="3.40.50.300:FF:000049">
    <property type="entry name" value="Dynein, axonemal, heavy chain 5"/>
    <property type="match status" value="1"/>
</dbReference>
<dbReference type="SUPFAM" id="SSF52540">
    <property type="entry name" value="P-loop containing nucleoside triphosphate hydrolases"/>
    <property type="match status" value="4"/>
</dbReference>
<dbReference type="FunFam" id="1.10.8.710:FF:000003">
    <property type="entry name" value="Dynein axonemal heavy chain 5"/>
    <property type="match status" value="1"/>
</dbReference>
<keyword evidence="10" id="KW-0243">Dynein</keyword>
<evidence type="ECO:0000256" key="17">
    <source>
        <dbReference type="SAM" id="MobiDB-lite"/>
    </source>
</evidence>
<feature type="coiled-coil region" evidence="16">
    <location>
        <begin position="3292"/>
        <end position="3347"/>
    </location>
</feature>
<name>C1EIK8_MICCC</name>
<dbReference type="Gene3D" id="1.20.140.100">
    <property type="entry name" value="Dynein heavy chain, N-terminal domain 2"/>
    <property type="match status" value="1"/>
</dbReference>
<dbReference type="GO" id="GO:0060271">
    <property type="term" value="P:cilium assembly"/>
    <property type="evidence" value="ECO:0007669"/>
    <property type="project" value="UniProtKB-ARBA"/>
</dbReference>
<reference evidence="19 20" key="1">
    <citation type="journal article" date="2009" name="Science">
        <title>Green evolution and dynamic adaptations revealed by genomes of the marine picoeukaryotes Micromonas.</title>
        <authorList>
            <person name="Worden A.Z."/>
            <person name="Lee J.H."/>
            <person name="Mock T."/>
            <person name="Rouze P."/>
            <person name="Simmons M.P."/>
            <person name="Aerts A.L."/>
            <person name="Allen A.E."/>
            <person name="Cuvelier M.L."/>
            <person name="Derelle E."/>
            <person name="Everett M.V."/>
            <person name="Foulon E."/>
            <person name="Grimwood J."/>
            <person name="Gundlach H."/>
            <person name="Henrissat B."/>
            <person name="Napoli C."/>
            <person name="McDonald S.M."/>
            <person name="Parker M.S."/>
            <person name="Rombauts S."/>
            <person name="Salamov A."/>
            <person name="Von Dassow P."/>
            <person name="Badger J.H."/>
            <person name="Coutinho P.M."/>
            <person name="Demir E."/>
            <person name="Dubchak I."/>
            <person name="Gentemann C."/>
            <person name="Eikrem W."/>
            <person name="Gready J.E."/>
            <person name="John U."/>
            <person name="Lanier W."/>
            <person name="Lindquist E.A."/>
            <person name="Lucas S."/>
            <person name="Mayer K.F."/>
            <person name="Moreau H."/>
            <person name="Not F."/>
            <person name="Otillar R."/>
            <person name="Panaud O."/>
            <person name="Pangilinan J."/>
            <person name="Paulsen I."/>
            <person name="Piegu B."/>
            <person name="Poliakov A."/>
            <person name="Robbens S."/>
            <person name="Schmutz J."/>
            <person name="Toulza E."/>
            <person name="Wyss T."/>
            <person name="Zelensky A."/>
            <person name="Zhou K."/>
            <person name="Armbrust E.V."/>
            <person name="Bhattacharya D."/>
            <person name="Goodenough U.W."/>
            <person name="Van de Peer Y."/>
            <person name="Grigoriev I.V."/>
        </authorList>
    </citation>
    <scope>NUCLEOTIDE SEQUENCE [LARGE SCALE GENOMIC DNA]</scope>
    <source>
        <strain evidence="20">RCC299 / NOUM17</strain>
    </source>
</reference>
<dbReference type="STRING" id="296587.C1EIK8"/>
<protein>
    <submittedName>
        <fullName evidence="19">Dynein gamma chain, flagellar outer arm</fullName>
    </submittedName>
</protein>
<comment type="similarity">
    <text evidence="2">Belongs to the dynein heavy chain family.</text>
</comment>
<keyword evidence="6" id="KW-0547">Nucleotide-binding</keyword>
<keyword evidence="13" id="KW-0505">Motor protein</keyword>
<dbReference type="InterPro" id="IPR042219">
    <property type="entry name" value="AAA_lid_11_sf"/>
</dbReference>
<proteinExistence type="inferred from homology"/>
<evidence type="ECO:0000256" key="7">
    <source>
        <dbReference type="ARBA" id="ARBA00022794"/>
    </source>
</evidence>
<dbReference type="GeneID" id="8249553"/>
<sequence length="4506" mass="510154">MGDARVVFLLEKIGETFGVSPDELRGDMDGLGDKVRPFFEPEGPPKLIFVYQAPDTVDPKTGAVTRVGAKRLALTDGDGENNPKGITEKFDPKDMSAGSIKGGVLSSFNAVLSQMFHPALRVQHPAGWGKLKSKSETEDFVGNVRRFGAVLKEAAASVDATVQLARPDQKYVDSIPLKPLAFKDAADTVETVNHMDSVLLRWVADAEACVEETGASDDDDMGPDTELEYWRQRMGLLNSIIDQTKTDECRLVLGVCMAARSHAHKAWKQIDLRLTDASNEAKDNVKYLTTIEKSLEPLYASGPKQVLEGVPSLLSNVKMMYTIARYYHTNERMTRLFSKISNQMLMCCKTHLLDAGPDPWTHDKAELLAKLRLTIALYDKYYSEYQATKEKLASQIPKPRQFDFNEDKIFSRFGLFKRRCEKLADMFSTIIQFEELAEHKEIVGMEVLITRFFRIVNEFKRKPYNLLDFQQNAFDRDYMEFIVGVNELEFSLQELINKAFEKISSTESALTLLGQFTAVMRRDALKDDLDNKYVKIFRNYADDLESVQKLYEKQKHAPPLPRNAPPIAGDILWSRQLLRRIEGPMRHFAGMESIMAMKESKRVVKLYNRVATALMTYETLWHQAWVKGVEDSKVGLRATLLVRHPNTGQLLVNFDREIAQLIRESKFMMRMDVEVPESARIVLAQEDKFKSYYNQLTHTINMYTHLDDEIAPVTRPLLKAHLAELEMVVAPGMTDLTWTSTNIDMYLKRVHRTIDNLELVVSKVNDMLHHRIDDNLKDAARIIMVDLPKDELVTLEEFAAIQTKHVKEAADILAIKSEEVRRGCDDLVELIRDTMPEAEPGSLMPLPTIDDEAIAEFKAHFARLMYSAVLHSTRKSFDVLKQRIASKVSGGFLFIERPLFDVDVELSVPYVQMSPSLDDVQRAVNGVAKKMLNASRSIKRWGNTDLNGDEENQPGLCLLLTGAMHGCRTSVEQYLTAFTEFDFLYLQDLQQAYEEFMAKKPNLDMFETELQKYMSIEQHIGKIAPVHNIGALSLETQPLKVSLKAEAATWKKQFAKNLHAHGKDQLETIVQYMKDTTLQLNRKIEDLEDVRHVMAIQQDIRIKESEIDSIMNPIEEVYGLLTRYEVKVPKEETDVVAELRGNWTTMNALAVSVGENLQRLQAGFKRDLVAQVKVFVVDAQEFRKDWDANGPMVDGLAPAEAVERLKDFQTKFAPRKAKWDNFSSGEALFGLPVTLYPELEKTEKEIEFLDKLYSLWTNVTQTIGGYVDILWTEVRENIDVMTETVTSFQAQCKKLPKAMRDWPAYVDLRKKIDDFLEMLPLIQMLAAPAMRPRHWTRFQEITGSELDMAEDTFKLQNVTECSILKHYEDIEECAAGAVKEEQVEMKLKQVDGDWEDLIFVFNEFKQHGRVVLDMVATAELIEKLEDTSMALGGMATNRYSAPFKGKVQDWITKMATIEEIINMWLNVQNMWMYMEAVFSGGDIVKQLPSEAKRFKNIDKQFVKMAKVAADVQNVVEVCCDSKMMMEVLPVLTEQLELCQKALTAFLDTKRAMFPRFYFVSDPTLLEILSLGSDPPSVCPHFQSGLFDSVTAIEFDKEDKYKMLKMFSQQNEEVVFQTFISGEGGHGHLEEKPVIATGNIESWLQALVDGMQDSVKSIIRKAHDEVQTQQLEEFIFGHPAQISLLGIQFMWTNDMQSALTIAKQSKEAMREAFKKQADMLKEMIVITTRTTIGKNDRKNLETCITVHVHQRDTSEELMKKRIKDPADFEWMKQCRFYWNKGRETVIISICDVDFEYSYEYLGVKERLVITPLTDICYVTLSQALGMFLGGAPAGPAGTGKTETTKDLGNTLGKYVVVFNCSDQMDYKGMGKIYRGLAQSGLWGCFDEFNRINLDVLSVCAQQVYCVLQAIRERKTEFIFTDGARVSLDPRVGFFITMNPGYAGRQELPENLKALFRGVTMMVPNRQIIKKVKLAACGYMQNEFLAKKFFVLYGLCEQQLSKQAHYDFGLRNILSVLRTMGASKRANPEKSEPFLAMRTLRDMNMSKFVAEDVPLFLSLIADIFPGIKADKAVFPEVEEAMAKVATEKGLQLHPSWLAKCVQLYETYLVRHGIMLVGPTGGGKTAIIETLAGALTELGTKHVIWRMNPKAITAPQMFGRLDATTGDWTDGVFAEKKNNTWIVLDGPVDAIWIENLNTVLDDNKVLTLANGDRVQMSGIMKAMFEPENLNNASPATVSRAGIIFVSETELGWKPMVDSWLDTRAKHEAAALKPLFEKYVDALLDVIRIECKPVMAGSPWAHVSRDFCQVSTLVTLLKGILKPSEEANEQLSSGHYERLFLYCCTWALGGLLEMKDRPPLNKAMVRLAESEAPNFDDPEDTFFEYFVSDEDTEWRHWNTQVPAWEYPAAEEKPKFARLIIPTLDSVRLESLLKIVTSVDKQALFVGGPGTAKTTAIKQFMAGFDSDTTATKDITFSSLTQPGTFQVAIESSVEKRQGRTFGPPSGKRMIVFVDDLSMPVMNEWGDQITNEVVRQLLEQGGMYSLEKPIGDMKMIVDCVYLAAMNTPGGGKNDIPNRLKRHFCIFNVPLPSVAAINNIFGQLVAGRFSADVFSPQVVDVASKLVPVTVDLWNKVQAKMLPTPAKFHYLFNMRELSKVFQGLILAERDRFRENNRFVQPFGGKVKSPEAYLVALWRHECERVFCDKLTTHEDKDWGDKLIMKLIDETYGEDIRAQVEDRVYFVDFLRPPKVDEETGETVDANPSYYESTESLDSLRAVAMARQASFNETSKSLKLDLVLFEDALKHMMRISRLLCMERGSALLIGVGGSGKQSLTRLAAYIAGAFPFQIQITKTYNQANLFEDLKSLYKVAGLKGQKVAFIFTDAEVKEESFLEYINQILMTGEVAGLFPKDEQDMIVNDARGPYKKECPGELDSYDNLWSFFMSRVRDNLHLCLCFSPVGDKFSRRARDFPGLINGCTIDWFLPWPQDALIAVSTKFIGDFSMACDDDDKTKLQEHMGHVHVAVTQACKEYFEKFRRNVYVTPKSYLSFLAGYCALYAAKLSEVNVLADKINSGLSKLFTAKEDVGTMKIELQQKNVDLEEAQKMSEKLLKEISASTAVAEKEKARVAVIVEGVVAKANEIDAKKIEAEEDLKLAQPAMDEALEALNSIDQKSISQLKTMKNPPDLVKRIFDTVLLLRQLPMSKIVWKMKDKVGMVIDGSENYKEEAMKMMADTGFLNKLLNFPKERINDETCELLQPYFDAPDFNFEDAKKSAGAVAGLCNWCRSMVKYHWVAAVVDPKMRALREAQAELDEANREKAKAEGELAEVQAGLDAMQAKFDEAMAEKQRLIDDAAATQARMDAAAALITALAGEEVRWTEQSKQFAAQIQRLTGDCAMASSFTSYLGPFNKEFRDLLLTRDFFGDLSKRGIPVTADLDVARFLVDDSEIGEWTLQGLPTDELSIQNGIMTTRASRYPVLVDPQGQGINWIKNREAENNLKVTNLNEKRFRDILEESMSYGLPMLIENIQEELDPILEPVLEKRIVRKGKQAMIVLSDGKEVDYDDNFTLICTTRLPNPHYSPELSAKVTVIDFTVTMVGLEDQLLGKLILKEKNELEVQRKTLVEEVTTYKKKIKQLEDDLLFRLSNSQGNLLDDVELIEVLNVTKKTAQEVNEKLANASETNAKITETCEEYRPVAHRATLIYFLIAEFASVNVMYQTSLKQFNELYELAIDNAEASQKPATRIKNIIDHMTYSVYLYIQRGLFERHKLTFALMMTNSILVSDKILPPELVSVFLKGGGSLDIKSVKKKPKEWIPDKSWLDCVALSAYPTFANLLESMVTNDKQWQNWYDKEAPENVRIPDFEDVVTPFERMCLVKALREDRTQVAAQAYIADAIGQQFVESVPLNIEATWEESTPYVPIICLLSPGSDPTKLIEELAKRQKITVNGVSMGQGQEIIARRLMTSATREGHWVLLQNTHLGLGYMAEIETYMTKAAEEGKIHHDFRLWITAEPHPQFPIGLLQMSIKLTNEAPVGMRAGLRNSYNWVSQDMIDAVPLFEWRQLLYIMCYLHSVVQERRKFGPIGWNVPYEFNQSDLSACVQFLQNHTSEMDVKKLKSPTWATVTYMISSIQYGGRITDGFDELLMDTYAAKYFNKSNLEKGVELFPGYPVPDTRDIDIFRADIEKLPPVDSPEVFGLHPNADLTFRTLQVRELVETVVSTMPKSGGGGEGKSPAEVVDAIAEDLLSKVPTMFETERTKIALNKLPGGPTQPLTVHLRQEIDRLNIIVDLTTKTLKNLRLAIAGTVALSGDLVDALDALFDAKIPPKWLKKSWESASIGTWFQGLLQRHKQLETWLNKGRPKAYWLTGFFNPQGFLTAMKQEVNRQHAKDKWALDDVVMTSEVTHPPQSLEKLKAAPNEGVYVYGLFLEGCTWDGKKNMLTDSEPKKLYTPLPVLYVTGVLSSDYSKKDTYEAPTYRVKKRTGLNFISTFPLRTEDPPSKWVMRGVALLCSVD</sequence>
<dbReference type="FunFam" id="1.10.8.1220:FF:000001">
    <property type="entry name" value="Dynein axonemal heavy chain 5"/>
    <property type="match status" value="1"/>
</dbReference>
<dbReference type="Pfam" id="PF12777">
    <property type="entry name" value="MT"/>
    <property type="match status" value="1"/>
</dbReference>
<dbReference type="InterPro" id="IPR003593">
    <property type="entry name" value="AAA+_ATPase"/>
</dbReference>
<dbReference type="InterPro" id="IPR026983">
    <property type="entry name" value="DHC"/>
</dbReference>
<feature type="coiled-coil region" evidence="16">
    <location>
        <begin position="3607"/>
        <end position="3683"/>
    </location>
</feature>
<dbReference type="OMA" id="ATEPIMF"/>
<dbReference type="RefSeq" id="XP_002506622.1">
    <property type="nucleotide sequence ID" value="XM_002506576.1"/>
</dbReference>
<dbReference type="Gene3D" id="6.10.140.1060">
    <property type="match status" value="1"/>
</dbReference>
<evidence type="ECO:0000313" key="20">
    <source>
        <dbReference type="Proteomes" id="UP000002009"/>
    </source>
</evidence>
<evidence type="ECO:0000256" key="14">
    <source>
        <dbReference type="ARBA" id="ARBA00023212"/>
    </source>
</evidence>
<keyword evidence="3" id="KW-0963">Cytoplasm</keyword>
<dbReference type="FunFam" id="1.20.920.20:FF:000001">
    <property type="entry name" value="dynein heavy chain 2, axonemal"/>
    <property type="match status" value="1"/>
</dbReference>
<dbReference type="Pfam" id="PF12775">
    <property type="entry name" value="AAA_7"/>
    <property type="match status" value="1"/>
</dbReference>
<dbReference type="Gene3D" id="1.10.8.1220">
    <property type="match status" value="1"/>
</dbReference>
<dbReference type="Pfam" id="PF12774">
    <property type="entry name" value="AAA_6"/>
    <property type="match status" value="1"/>
</dbReference>
<dbReference type="InterPro" id="IPR013594">
    <property type="entry name" value="Dynein_heavy_tail"/>
</dbReference>
<dbReference type="InterPro" id="IPR042228">
    <property type="entry name" value="Dynein_linker_3"/>
</dbReference>
<dbReference type="InterPro" id="IPR043157">
    <property type="entry name" value="Dynein_AAA1S"/>
</dbReference>
<evidence type="ECO:0000256" key="5">
    <source>
        <dbReference type="ARBA" id="ARBA00022737"/>
    </source>
</evidence>
<dbReference type="Gene3D" id="1.20.58.1120">
    <property type="match status" value="1"/>
</dbReference>
<evidence type="ECO:0000256" key="6">
    <source>
        <dbReference type="ARBA" id="ARBA00022741"/>
    </source>
</evidence>
<dbReference type="eggNOG" id="KOG3595">
    <property type="taxonomic scope" value="Eukaryota"/>
</dbReference>
<organism evidence="19 20">
    <name type="scientific">Micromonas commoda (strain RCC299 / NOUM17 / CCMP2709)</name>
    <name type="common">Picoplanktonic green alga</name>
    <dbReference type="NCBI Taxonomy" id="296587"/>
    <lineage>
        <taxon>Eukaryota</taxon>
        <taxon>Viridiplantae</taxon>
        <taxon>Chlorophyta</taxon>
        <taxon>Mamiellophyceae</taxon>
        <taxon>Mamiellales</taxon>
        <taxon>Mamiellaceae</taxon>
        <taxon>Micromonas</taxon>
    </lineage>
</organism>
<evidence type="ECO:0000256" key="1">
    <source>
        <dbReference type="ARBA" id="ARBA00004611"/>
    </source>
</evidence>
<dbReference type="InterPro" id="IPR004273">
    <property type="entry name" value="Dynein_heavy_D6_P-loop"/>
</dbReference>
<dbReference type="Pfam" id="PF08385">
    <property type="entry name" value="DHC_N1"/>
    <property type="match status" value="1"/>
</dbReference>
<dbReference type="InterPro" id="IPR027417">
    <property type="entry name" value="P-loop_NTPase"/>
</dbReference>
<dbReference type="KEGG" id="mis:MICPUN_105012"/>
<keyword evidence="14" id="KW-0206">Cytoskeleton</keyword>
<dbReference type="OrthoDB" id="509888at2759"/>
<evidence type="ECO:0000256" key="13">
    <source>
        <dbReference type="ARBA" id="ARBA00023175"/>
    </source>
</evidence>
<dbReference type="PANTHER" id="PTHR46532:SF4">
    <property type="entry name" value="AAA+ ATPASE DOMAIN-CONTAINING PROTEIN"/>
    <property type="match status" value="1"/>
</dbReference>
<dbReference type="Gene3D" id="3.40.50.300">
    <property type="entry name" value="P-loop containing nucleotide triphosphate hydrolases"/>
    <property type="match status" value="5"/>
</dbReference>
<evidence type="ECO:0000256" key="4">
    <source>
        <dbReference type="ARBA" id="ARBA00022701"/>
    </source>
</evidence>
<comment type="subcellular location">
    <subcellularLocation>
        <location evidence="1">Cytoplasm</location>
        <location evidence="1">Cytoskeleton</location>
        <location evidence="1">Flagellum axoneme</location>
    </subcellularLocation>
</comment>
<evidence type="ECO:0000256" key="9">
    <source>
        <dbReference type="ARBA" id="ARBA00022846"/>
    </source>
</evidence>
<dbReference type="FunFam" id="3.40.50.300:FF:000044">
    <property type="entry name" value="Dynein heavy chain 5, axonemal"/>
    <property type="match status" value="1"/>
</dbReference>
<dbReference type="InterPro" id="IPR041589">
    <property type="entry name" value="DNAH3_AAA_lid_1"/>
</dbReference>
<evidence type="ECO:0000313" key="19">
    <source>
        <dbReference type="EMBL" id="ACO67880.1"/>
    </source>
</evidence>
<feature type="domain" description="AAA+ ATPase" evidence="18">
    <location>
        <begin position="1827"/>
        <end position="1964"/>
    </location>
</feature>
<dbReference type="EMBL" id="CP001333">
    <property type="protein sequence ID" value="ACO67880.1"/>
    <property type="molecule type" value="Genomic_DNA"/>
</dbReference>
<dbReference type="InterPro" id="IPR056759">
    <property type="entry name" value="DYH2-5-8_CC"/>
</dbReference>
<evidence type="ECO:0000259" key="18">
    <source>
        <dbReference type="SMART" id="SM00382"/>
    </source>
</evidence>
<dbReference type="InterPro" id="IPR024743">
    <property type="entry name" value="Dynein_HC_stalk"/>
</dbReference>
<keyword evidence="9 19" id="KW-0282">Flagellum</keyword>
<keyword evidence="12" id="KW-0969">Cilium</keyword>
<evidence type="ECO:0000256" key="2">
    <source>
        <dbReference type="ARBA" id="ARBA00008887"/>
    </source>
</evidence>
<dbReference type="Gene3D" id="1.10.8.720">
    <property type="entry name" value="Region D6 of dynein motor"/>
    <property type="match status" value="1"/>
</dbReference>
<dbReference type="InParanoid" id="C1EIK8"/>
<dbReference type="InterPro" id="IPR041466">
    <property type="entry name" value="Dynein_AAA5_ext"/>
</dbReference>
<keyword evidence="8" id="KW-0067">ATP-binding</keyword>
<evidence type="ECO:0000256" key="12">
    <source>
        <dbReference type="ARBA" id="ARBA00023069"/>
    </source>
</evidence>
<dbReference type="Pfam" id="PF12781">
    <property type="entry name" value="AAA_9"/>
    <property type="match status" value="1"/>
</dbReference>
<dbReference type="FunFam" id="3.40.50.300:FF:002141">
    <property type="entry name" value="Dynein heavy chain"/>
    <property type="match status" value="1"/>
</dbReference>
<evidence type="ECO:0000256" key="16">
    <source>
        <dbReference type="SAM" id="Coils"/>
    </source>
</evidence>
<evidence type="ECO:0000256" key="15">
    <source>
        <dbReference type="ARBA" id="ARBA00023273"/>
    </source>
</evidence>
<keyword evidence="7" id="KW-0970">Cilium biogenesis/degradation</keyword>
<dbReference type="FunFam" id="3.10.490.20:FF:000010">
    <property type="entry name" value="Dynein heavy chain, putative"/>
    <property type="match status" value="1"/>
</dbReference>
<evidence type="ECO:0000256" key="11">
    <source>
        <dbReference type="ARBA" id="ARBA00023054"/>
    </source>
</evidence>
<keyword evidence="15" id="KW-0966">Cell projection</keyword>
<keyword evidence="20" id="KW-1185">Reference proteome</keyword>
<dbReference type="GO" id="GO:0051959">
    <property type="term" value="F:dynein light intermediate chain binding"/>
    <property type="evidence" value="ECO:0007669"/>
    <property type="project" value="InterPro"/>
</dbReference>
<dbReference type="Gene3D" id="1.10.287.2620">
    <property type="match status" value="1"/>
</dbReference>
<dbReference type="FunFam" id="3.40.50.300:FF:000320">
    <property type="entry name" value="Dynein, axonemal, heavy chain 5"/>
    <property type="match status" value="1"/>
</dbReference>
<dbReference type="Gene3D" id="1.10.8.710">
    <property type="match status" value="1"/>
</dbReference>
<dbReference type="InterPro" id="IPR024317">
    <property type="entry name" value="Dynein_heavy_chain_D4_dom"/>
</dbReference>
<feature type="domain" description="AAA+ ATPase" evidence="18">
    <location>
        <begin position="2107"/>
        <end position="2267"/>
    </location>
</feature>
<dbReference type="Gene3D" id="1.20.920.30">
    <property type="match status" value="1"/>
</dbReference>
<dbReference type="SMART" id="SM00382">
    <property type="entry name" value="AAA"/>
    <property type="match status" value="3"/>
</dbReference>
<keyword evidence="11 16" id="KW-0175">Coiled coil</keyword>
<accession>C1EIK8</accession>
<evidence type="ECO:0000256" key="8">
    <source>
        <dbReference type="ARBA" id="ARBA00022840"/>
    </source>
</evidence>
<dbReference type="Gene3D" id="1.20.920.20">
    <property type="match status" value="1"/>
</dbReference>
<evidence type="ECO:0000256" key="10">
    <source>
        <dbReference type="ARBA" id="ARBA00023017"/>
    </source>
</evidence>
<dbReference type="Pfam" id="PF12780">
    <property type="entry name" value="AAA_8"/>
    <property type="match status" value="1"/>
</dbReference>
<dbReference type="InterPro" id="IPR042222">
    <property type="entry name" value="Dynein_2_N"/>
</dbReference>
<dbReference type="InterPro" id="IPR035699">
    <property type="entry name" value="AAA_6"/>
</dbReference>
<dbReference type="Pfam" id="PF03028">
    <property type="entry name" value="Dynein_heavy"/>
    <property type="match status" value="1"/>
</dbReference>
<dbReference type="GO" id="GO:0008569">
    <property type="term" value="F:minus-end-directed microtubule motor activity"/>
    <property type="evidence" value="ECO:0007669"/>
    <property type="project" value="InterPro"/>
</dbReference>
<dbReference type="InterPro" id="IPR041658">
    <property type="entry name" value="AAA_lid_11"/>
</dbReference>
<dbReference type="FunFam" id="1.20.140.100:FF:000003">
    <property type="entry name" value="Dynein, axonemal, heavy chain 5"/>
    <property type="match status" value="1"/>
</dbReference>
<evidence type="ECO:0000256" key="3">
    <source>
        <dbReference type="ARBA" id="ARBA00022490"/>
    </source>
</evidence>
<dbReference type="Pfam" id="PF08393">
    <property type="entry name" value="DHC_N2"/>
    <property type="match status" value="1"/>
</dbReference>
<dbReference type="GO" id="GO:0005874">
    <property type="term" value="C:microtubule"/>
    <property type="evidence" value="ECO:0007669"/>
    <property type="project" value="UniProtKB-KW"/>
</dbReference>
<dbReference type="Gene3D" id="3.20.180.20">
    <property type="entry name" value="Dynein heavy chain, N-terminal domain 2"/>
    <property type="match status" value="1"/>
</dbReference>
<dbReference type="InterPro" id="IPR013602">
    <property type="entry name" value="Dynein_heavy_linker"/>
</dbReference>
<dbReference type="Gene3D" id="3.10.490.20">
    <property type="match status" value="1"/>
</dbReference>
<keyword evidence="4" id="KW-0493">Microtubule</keyword>
<dbReference type="Pfam" id="PF18199">
    <property type="entry name" value="Dynein_C"/>
    <property type="match status" value="1"/>
</dbReference>
<dbReference type="InterPro" id="IPR035706">
    <property type="entry name" value="AAA_9"/>
</dbReference>
<dbReference type="Pfam" id="PF18198">
    <property type="entry name" value="AAA_lid_11"/>
    <property type="match status" value="1"/>
</dbReference>
<dbReference type="PANTHER" id="PTHR46532">
    <property type="entry name" value="MALE FERTILITY FACTOR KL5"/>
    <property type="match status" value="1"/>
</dbReference>
<gene>
    <name evidence="19" type="primary">ODA-DHCG2</name>
    <name evidence="19" type="ORF">MICPUN_105012</name>
</gene>
<dbReference type="Gene3D" id="1.10.472.130">
    <property type="match status" value="1"/>
</dbReference>
<dbReference type="Pfam" id="PF25007">
    <property type="entry name" value="DYH2-5-8_CC"/>
    <property type="match status" value="1"/>
</dbReference>